<dbReference type="EMBL" id="MW557378">
    <property type="protein sequence ID" value="QTJ29907.1"/>
    <property type="molecule type" value="Genomic_DNA"/>
</dbReference>
<dbReference type="InterPro" id="IPR001750">
    <property type="entry name" value="ND/Mrp_TM"/>
</dbReference>
<evidence type="ECO:0000256" key="3">
    <source>
        <dbReference type="ARBA" id="ARBA00012944"/>
    </source>
</evidence>
<keyword evidence="10 17" id="KW-0249">Electron transport</keyword>
<sequence>MSSLPYICLFSCTLILGSILALSGNHWIFIWMGLELNLMSFIPLLTSSHVNQEAEAAMKYFMAQALGSGLLLLGALSLLSAPHLPLMPLFYNFLLIIGLLIKLGLPPCHFWFPAVMSSISWPMCLVLTTWQKIIPIILLSYTITSSMNALFFIVIIFSSFIGGLGGLNQTQLRPLLAYSSIGHMSWIIAASMVSYTSSMIYFLIYILISIPLMSLFWNNFLYLNSSLNSLTLPTKIFNLLLVILILSLAGVPPFTGFFPKWLIIQSLCSVSMTLVMIILIGSMINLYYYLNLMFISILKTNLPPSLYLAPTSSSSITLPMLATSILALGPMLFLLI</sequence>
<dbReference type="PANTHER" id="PTHR46552:SF1">
    <property type="entry name" value="NADH-UBIQUINONE OXIDOREDUCTASE CHAIN 2"/>
    <property type="match status" value="1"/>
</dbReference>
<evidence type="ECO:0000256" key="14">
    <source>
        <dbReference type="ARBA" id="ARBA00023128"/>
    </source>
</evidence>
<comment type="similarity">
    <text evidence="2 17">Belongs to the complex I subunit 2 family.</text>
</comment>
<comment type="function">
    <text evidence="17">Core subunit of the mitochondrial membrane respiratory chain NADH dehydrogenase (Complex I) which catalyzes electron transfer from NADH through the respiratory chain, using ubiquinone as an electron acceptor. Essential for the catalytic activity and assembly of complex I.</text>
</comment>
<comment type="catalytic activity">
    <reaction evidence="16 17">
        <text>a ubiquinone + NADH + 5 H(+)(in) = a ubiquinol + NAD(+) + 4 H(+)(out)</text>
        <dbReference type="Rhea" id="RHEA:29091"/>
        <dbReference type="Rhea" id="RHEA-COMP:9565"/>
        <dbReference type="Rhea" id="RHEA-COMP:9566"/>
        <dbReference type="ChEBI" id="CHEBI:15378"/>
        <dbReference type="ChEBI" id="CHEBI:16389"/>
        <dbReference type="ChEBI" id="CHEBI:17976"/>
        <dbReference type="ChEBI" id="CHEBI:57540"/>
        <dbReference type="ChEBI" id="CHEBI:57945"/>
        <dbReference type="EC" id="7.1.1.2"/>
    </reaction>
</comment>
<keyword evidence="5" id="KW-0813">Transport</keyword>
<dbReference type="GO" id="GO:0006120">
    <property type="term" value="P:mitochondrial electron transport, NADH to ubiquinone"/>
    <property type="evidence" value="ECO:0007669"/>
    <property type="project" value="InterPro"/>
</dbReference>
<evidence type="ECO:0000256" key="10">
    <source>
        <dbReference type="ARBA" id="ARBA00022982"/>
    </source>
</evidence>
<accession>A0A8B6QMG4</accession>
<evidence type="ECO:0000256" key="16">
    <source>
        <dbReference type="ARBA" id="ARBA00049551"/>
    </source>
</evidence>
<keyword evidence="9 17" id="KW-1278">Translocase</keyword>
<keyword evidence="14 17" id="KW-0496">Mitochondrion</keyword>
<keyword evidence="12 17" id="KW-0520">NAD</keyword>
<keyword evidence="13 17" id="KW-0830">Ubiquinone</keyword>
<keyword evidence="11 17" id="KW-1133">Transmembrane helix</keyword>
<protein>
    <recommendedName>
        <fullName evidence="4 17">NADH-ubiquinone oxidoreductase chain 2</fullName>
        <ecNumber evidence="3 17">7.1.1.2</ecNumber>
    </recommendedName>
</protein>
<evidence type="ECO:0000256" key="2">
    <source>
        <dbReference type="ARBA" id="ARBA00007012"/>
    </source>
</evidence>
<feature type="domain" description="NADH:quinone oxidoreductase/Mrp antiporter transmembrane" evidence="18">
    <location>
        <begin position="25"/>
        <end position="284"/>
    </location>
</feature>
<evidence type="ECO:0000256" key="11">
    <source>
        <dbReference type="ARBA" id="ARBA00022989"/>
    </source>
</evidence>
<feature type="transmembrane region" description="Helical" evidence="17">
    <location>
        <begin position="316"/>
        <end position="335"/>
    </location>
</feature>
<gene>
    <name evidence="19" type="primary">nad2</name>
</gene>
<dbReference type="GO" id="GO:0005743">
    <property type="term" value="C:mitochondrial inner membrane"/>
    <property type="evidence" value="ECO:0007669"/>
    <property type="project" value="UniProtKB-SubCell"/>
</dbReference>
<dbReference type="GO" id="GO:0008137">
    <property type="term" value="F:NADH dehydrogenase (ubiquinone) activity"/>
    <property type="evidence" value="ECO:0007669"/>
    <property type="project" value="UniProtKB-EC"/>
</dbReference>
<proteinExistence type="inferred from homology"/>
<evidence type="ECO:0000256" key="6">
    <source>
        <dbReference type="ARBA" id="ARBA00022660"/>
    </source>
</evidence>
<evidence type="ECO:0000256" key="5">
    <source>
        <dbReference type="ARBA" id="ARBA00022448"/>
    </source>
</evidence>
<feature type="transmembrane region" description="Helical" evidence="17">
    <location>
        <begin position="236"/>
        <end position="255"/>
    </location>
</feature>
<evidence type="ECO:0000256" key="1">
    <source>
        <dbReference type="ARBA" id="ARBA00004448"/>
    </source>
</evidence>
<keyword evidence="6 17" id="KW-0679">Respiratory chain</keyword>
<feature type="transmembrane region" description="Helical" evidence="17">
    <location>
        <begin position="57"/>
        <end position="78"/>
    </location>
</feature>
<evidence type="ECO:0000256" key="17">
    <source>
        <dbReference type="RuleBase" id="RU003403"/>
    </source>
</evidence>
<evidence type="ECO:0000256" key="15">
    <source>
        <dbReference type="ARBA" id="ARBA00023136"/>
    </source>
</evidence>
<dbReference type="PRINTS" id="PR01436">
    <property type="entry name" value="NADHDHGNASE2"/>
</dbReference>
<dbReference type="PANTHER" id="PTHR46552">
    <property type="entry name" value="NADH-UBIQUINONE OXIDOREDUCTASE CHAIN 2"/>
    <property type="match status" value="1"/>
</dbReference>
<evidence type="ECO:0000256" key="13">
    <source>
        <dbReference type="ARBA" id="ARBA00023075"/>
    </source>
</evidence>
<dbReference type="AlphaFoldDB" id="A0A8B6QMG4"/>
<dbReference type="InterPro" id="IPR003917">
    <property type="entry name" value="NADH_UbQ_OxRdtase_chain2"/>
</dbReference>
<evidence type="ECO:0000256" key="7">
    <source>
        <dbReference type="ARBA" id="ARBA00022692"/>
    </source>
</evidence>
<evidence type="ECO:0000256" key="4">
    <source>
        <dbReference type="ARBA" id="ARBA00021008"/>
    </source>
</evidence>
<feature type="transmembrane region" description="Helical" evidence="17">
    <location>
        <begin position="199"/>
        <end position="224"/>
    </location>
</feature>
<keyword evidence="8 17" id="KW-0999">Mitochondrion inner membrane</keyword>
<feature type="transmembrane region" description="Helical" evidence="17">
    <location>
        <begin position="124"/>
        <end position="143"/>
    </location>
</feature>
<evidence type="ECO:0000256" key="9">
    <source>
        <dbReference type="ARBA" id="ARBA00022967"/>
    </source>
</evidence>
<evidence type="ECO:0000256" key="12">
    <source>
        <dbReference type="ARBA" id="ARBA00023027"/>
    </source>
</evidence>
<evidence type="ECO:0000259" key="18">
    <source>
        <dbReference type="Pfam" id="PF00361"/>
    </source>
</evidence>
<name>A0A8B6QMG4_9ANNE</name>
<keyword evidence="7 17" id="KW-0812">Transmembrane</keyword>
<dbReference type="Pfam" id="PF00361">
    <property type="entry name" value="Proton_antipo_M"/>
    <property type="match status" value="1"/>
</dbReference>
<feature type="transmembrane region" description="Helical" evidence="17">
    <location>
        <begin position="90"/>
        <end position="112"/>
    </location>
</feature>
<dbReference type="EC" id="7.1.1.2" evidence="3 17"/>
<evidence type="ECO:0000313" key="19">
    <source>
        <dbReference type="EMBL" id="QTJ29907.1"/>
    </source>
</evidence>
<dbReference type="InterPro" id="IPR050175">
    <property type="entry name" value="Complex_I_Subunit_2"/>
</dbReference>
<keyword evidence="15 17" id="KW-0472">Membrane</keyword>
<organism evidence="19">
    <name type="scientific">Eunoe nodosa</name>
    <dbReference type="NCBI Taxonomy" id="862926"/>
    <lineage>
        <taxon>Eukaryota</taxon>
        <taxon>Metazoa</taxon>
        <taxon>Spiralia</taxon>
        <taxon>Lophotrochozoa</taxon>
        <taxon>Annelida</taxon>
        <taxon>Polychaeta</taxon>
        <taxon>Errantia</taxon>
        <taxon>Phyllodocida</taxon>
        <taxon>Polynoidae</taxon>
        <taxon>Eunoe</taxon>
    </lineage>
</organism>
<comment type="subcellular location">
    <subcellularLocation>
        <location evidence="1 17">Mitochondrion inner membrane</location>
        <topology evidence="1 17">Multi-pass membrane protein</topology>
    </subcellularLocation>
</comment>
<reference evidence="19" key="1">
    <citation type="submission" date="2021-02" db="EMBL/GenBank/DDBJ databases">
        <authorList>
            <person name="Kim B.-M."/>
            <person name="Nam S.-E."/>
            <person name="Lee S."/>
            <person name="Rhee J.-S."/>
        </authorList>
    </citation>
    <scope>NUCLEOTIDE SEQUENCE</scope>
</reference>
<feature type="transmembrane region" description="Helical" evidence="17">
    <location>
        <begin position="149"/>
        <end position="168"/>
    </location>
</feature>
<geneLocation type="mitochondrion" evidence="19"/>
<evidence type="ECO:0000256" key="8">
    <source>
        <dbReference type="ARBA" id="ARBA00022792"/>
    </source>
</evidence>